<name>A0A9Q3JEM0_9BASI</name>
<gene>
    <name evidence="2" type="ORF">O181_100712</name>
</gene>
<proteinExistence type="predicted"/>
<keyword evidence="3" id="KW-1185">Reference proteome</keyword>
<evidence type="ECO:0000256" key="1">
    <source>
        <dbReference type="SAM" id="MobiDB-lite"/>
    </source>
</evidence>
<feature type="region of interest" description="Disordered" evidence="1">
    <location>
        <begin position="42"/>
        <end position="63"/>
    </location>
</feature>
<accession>A0A9Q3JEM0</accession>
<protein>
    <submittedName>
        <fullName evidence="2">Uncharacterized protein</fullName>
    </submittedName>
</protein>
<evidence type="ECO:0000313" key="2">
    <source>
        <dbReference type="EMBL" id="MBW0560997.1"/>
    </source>
</evidence>
<reference evidence="2" key="1">
    <citation type="submission" date="2021-03" db="EMBL/GenBank/DDBJ databases">
        <title>Draft genome sequence of rust myrtle Austropuccinia psidii MF-1, a brazilian biotype.</title>
        <authorList>
            <person name="Quecine M.C."/>
            <person name="Pachon D.M.R."/>
            <person name="Bonatelli M.L."/>
            <person name="Correr F.H."/>
            <person name="Franceschini L.M."/>
            <person name="Leite T.F."/>
            <person name="Margarido G.R.A."/>
            <person name="Almeida C.A."/>
            <person name="Ferrarezi J.A."/>
            <person name="Labate C.A."/>
        </authorList>
    </citation>
    <scope>NUCLEOTIDE SEQUENCE</scope>
    <source>
        <strain evidence="2">MF-1</strain>
    </source>
</reference>
<evidence type="ECO:0000313" key="3">
    <source>
        <dbReference type="Proteomes" id="UP000765509"/>
    </source>
</evidence>
<dbReference type="EMBL" id="AVOT02070374">
    <property type="protein sequence ID" value="MBW0560997.1"/>
    <property type="molecule type" value="Genomic_DNA"/>
</dbReference>
<sequence length="155" mass="17343">MNQMAQEIEETCPKFCAKDNMVGRMAHTIHLAACKGLKALGRKPPNTNNQVDNNNENPMSISSLVDPPDGLNLQYNSIIGKISHLASYLCHSPQRCKKFITTVNLFYNSEKPTNSNKLVSQVSSRWNSTYEMLNFTLVLKDAYNHSCTPDSLASF</sequence>
<organism evidence="2 3">
    <name type="scientific">Austropuccinia psidii MF-1</name>
    <dbReference type="NCBI Taxonomy" id="1389203"/>
    <lineage>
        <taxon>Eukaryota</taxon>
        <taxon>Fungi</taxon>
        <taxon>Dikarya</taxon>
        <taxon>Basidiomycota</taxon>
        <taxon>Pucciniomycotina</taxon>
        <taxon>Pucciniomycetes</taxon>
        <taxon>Pucciniales</taxon>
        <taxon>Sphaerophragmiaceae</taxon>
        <taxon>Austropuccinia</taxon>
    </lineage>
</organism>
<dbReference type="AlphaFoldDB" id="A0A9Q3JEM0"/>
<comment type="caution">
    <text evidence="2">The sequence shown here is derived from an EMBL/GenBank/DDBJ whole genome shotgun (WGS) entry which is preliminary data.</text>
</comment>
<dbReference type="Proteomes" id="UP000765509">
    <property type="component" value="Unassembled WGS sequence"/>
</dbReference>
<feature type="compositionally biased region" description="Low complexity" evidence="1">
    <location>
        <begin position="44"/>
        <end position="58"/>
    </location>
</feature>